<name>A0A2T7FV70_9RHOB</name>
<evidence type="ECO:0008006" key="4">
    <source>
        <dbReference type="Google" id="ProtNLM"/>
    </source>
</evidence>
<keyword evidence="3" id="KW-1185">Reference proteome</keyword>
<sequence length="289" mass="30139">MTIKATTLALPILALGTSALAQGIEYQSFGAGYSNLSTGGSDGSLFSLGGGLDYRSGGFVFNGSTGYLDLEDDITLTALDMRAGYFIVPQAAVYVGLDYIDVEGFDLTIYNIGGEYQFGPGAVGINLSEPDVSGAETITTVYGGYSVMPQLEMSLAITEVDGETGATFASDFDLGGSEFAATYMTSDGIDIFAVNGNYDLGNNFRVGGGYADFDGDVDLVSVSGGYEMRNDMWLDVSYGQASFSGGPDIDVLGFALSFETGRESLLVDRASTAQADALGVLGDVFAPMR</sequence>
<dbReference type="OrthoDB" id="7720197at2"/>
<gene>
    <name evidence="2" type="ORF">DC363_12095</name>
</gene>
<dbReference type="RefSeq" id="WP_108641420.1">
    <property type="nucleotide sequence ID" value="NZ_QCYG01000007.1"/>
</dbReference>
<evidence type="ECO:0000313" key="3">
    <source>
        <dbReference type="Proteomes" id="UP000244817"/>
    </source>
</evidence>
<feature type="chain" id="PRO_5015694582" description="Porin domain-containing protein" evidence="1">
    <location>
        <begin position="22"/>
        <end position="289"/>
    </location>
</feature>
<dbReference type="SUPFAM" id="SSF56935">
    <property type="entry name" value="Porins"/>
    <property type="match status" value="1"/>
</dbReference>
<protein>
    <recommendedName>
        <fullName evidence="4">Porin domain-containing protein</fullName>
    </recommendedName>
</protein>
<organism evidence="2 3">
    <name type="scientific">Thalassorhabdomicrobium marinisediminis</name>
    <dbReference type="NCBI Taxonomy" id="2170577"/>
    <lineage>
        <taxon>Bacteria</taxon>
        <taxon>Pseudomonadati</taxon>
        <taxon>Pseudomonadota</taxon>
        <taxon>Alphaproteobacteria</taxon>
        <taxon>Rhodobacterales</taxon>
        <taxon>Paracoccaceae</taxon>
        <taxon>Thalassorhabdomicrobium</taxon>
    </lineage>
</organism>
<accession>A0A2T7FV70</accession>
<dbReference type="AlphaFoldDB" id="A0A2T7FV70"/>
<feature type="signal peptide" evidence="1">
    <location>
        <begin position="1"/>
        <end position="21"/>
    </location>
</feature>
<keyword evidence="1" id="KW-0732">Signal</keyword>
<dbReference type="EMBL" id="QCYG01000007">
    <property type="protein sequence ID" value="PVA06052.1"/>
    <property type="molecule type" value="Genomic_DNA"/>
</dbReference>
<evidence type="ECO:0000256" key="1">
    <source>
        <dbReference type="SAM" id="SignalP"/>
    </source>
</evidence>
<proteinExistence type="predicted"/>
<comment type="caution">
    <text evidence="2">The sequence shown here is derived from an EMBL/GenBank/DDBJ whole genome shotgun (WGS) entry which is preliminary data.</text>
</comment>
<evidence type="ECO:0000313" key="2">
    <source>
        <dbReference type="EMBL" id="PVA06052.1"/>
    </source>
</evidence>
<reference evidence="2 3" key="1">
    <citation type="submission" date="2018-04" db="EMBL/GenBank/DDBJ databases">
        <title>Pelagivirga bohaiensis gen. nov., sp. nov., a bacterium isolated from the Bohai Sea.</title>
        <authorList>
            <person name="Ji X."/>
        </authorList>
    </citation>
    <scope>NUCLEOTIDE SEQUENCE [LARGE SCALE GENOMIC DNA]</scope>
    <source>
        <strain evidence="2 3">BH-SD16</strain>
    </source>
</reference>
<dbReference type="Proteomes" id="UP000244817">
    <property type="component" value="Unassembled WGS sequence"/>
</dbReference>